<evidence type="ECO:0000256" key="4">
    <source>
        <dbReference type="ARBA" id="ARBA00023319"/>
    </source>
</evidence>
<protein>
    <submittedName>
        <fullName evidence="7">T cell receptor alpha variable 8-6</fullName>
    </submittedName>
</protein>
<sequence length="154" mass="16826">MLFHKLPGGGVIADAVNQLTVDVIVYEGESVTLNCTYVTAASPSLFWYIQYPNESPKYLLRQHGSGAPDDAPHIKFNASLDKSTNTVPLIVQNVQLSDSAVYYCALSGRYFLTLGANTSVNHSINEMRISHALLLAIHITGSLPFNTLAQVSEW</sequence>
<dbReference type="GO" id="GO:0042101">
    <property type="term" value="C:T cell receptor complex"/>
    <property type="evidence" value="ECO:0007669"/>
    <property type="project" value="UniProtKB-KW"/>
</dbReference>
<keyword evidence="3" id="KW-0675">Receptor</keyword>
<dbReference type="InterPro" id="IPR036179">
    <property type="entry name" value="Ig-like_dom_sf"/>
</dbReference>
<dbReference type="Ensembl" id="ENSPKIT00000033306.1">
    <property type="protein sequence ID" value="ENSPKIP00000009205.1"/>
    <property type="gene ID" value="ENSPKIG00000024407.1"/>
</dbReference>
<dbReference type="SUPFAM" id="SSF48726">
    <property type="entry name" value="Immunoglobulin"/>
    <property type="match status" value="1"/>
</dbReference>
<evidence type="ECO:0000256" key="1">
    <source>
        <dbReference type="ARBA" id="ARBA00022729"/>
    </source>
</evidence>
<reference evidence="7" key="2">
    <citation type="submission" date="2025-09" db="UniProtKB">
        <authorList>
            <consortium name="Ensembl"/>
        </authorList>
    </citation>
    <scope>IDENTIFICATION</scope>
</reference>
<dbReference type="PANTHER" id="PTHR19367">
    <property type="entry name" value="T-CELL RECEPTOR ALPHA CHAIN V REGION"/>
    <property type="match status" value="1"/>
</dbReference>
<keyword evidence="8" id="KW-1185">Reference proteome</keyword>
<dbReference type="PANTHER" id="PTHR19367:SF18">
    <property type="entry name" value="T CELL RECEPTOR ALPHA VARIABLE 16"/>
    <property type="match status" value="1"/>
</dbReference>
<dbReference type="SMART" id="SM00406">
    <property type="entry name" value="IGv"/>
    <property type="match status" value="1"/>
</dbReference>
<dbReference type="InterPro" id="IPR013106">
    <property type="entry name" value="Ig_V-set"/>
</dbReference>
<dbReference type="Proteomes" id="UP000261540">
    <property type="component" value="Unplaced"/>
</dbReference>
<dbReference type="InterPro" id="IPR003599">
    <property type="entry name" value="Ig_sub"/>
</dbReference>
<keyword evidence="4" id="KW-0393">Immunoglobulin domain</keyword>
<evidence type="ECO:0000313" key="8">
    <source>
        <dbReference type="Proteomes" id="UP000261540"/>
    </source>
</evidence>
<name>A0A3B3QU96_9TELE</name>
<evidence type="ECO:0000256" key="5">
    <source>
        <dbReference type="ARBA" id="ARBA00043266"/>
    </source>
</evidence>
<dbReference type="InterPro" id="IPR013783">
    <property type="entry name" value="Ig-like_fold"/>
</dbReference>
<organism evidence="7 8">
    <name type="scientific">Paramormyrops kingsleyae</name>
    <dbReference type="NCBI Taxonomy" id="1676925"/>
    <lineage>
        <taxon>Eukaryota</taxon>
        <taxon>Metazoa</taxon>
        <taxon>Chordata</taxon>
        <taxon>Craniata</taxon>
        <taxon>Vertebrata</taxon>
        <taxon>Euteleostomi</taxon>
        <taxon>Actinopterygii</taxon>
        <taxon>Neopterygii</taxon>
        <taxon>Teleostei</taxon>
        <taxon>Osteoglossocephala</taxon>
        <taxon>Osteoglossomorpha</taxon>
        <taxon>Osteoglossiformes</taxon>
        <taxon>Mormyridae</taxon>
        <taxon>Paramormyrops</taxon>
    </lineage>
</organism>
<dbReference type="SMART" id="SM00409">
    <property type="entry name" value="IG"/>
    <property type="match status" value="1"/>
</dbReference>
<dbReference type="AlphaFoldDB" id="A0A3B3QU96"/>
<keyword evidence="5" id="KW-1279">T cell receptor</keyword>
<reference evidence="7" key="1">
    <citation type="submission" date="2025-08" db="UniProtKB">
        <authorList>
            <consortium name="Ensembl"/>
        </authorList>
    </citation>
    <scope>IDENTIFICATION</scope>
</reference>
<feature type="domain" description="Ig-like" evidence="6">
    <location>
        <begin position="7"/>
        <end position="125"/>
    </location>
</feature>
<dbReference type="Pfam" id="PF07686">
    <property type="entry name" value="V-set"/>
    <property type="match status" value="1"/>
</dbReference>
<evidence type="ECO:0000313" key="7">
    <source>
        <dbReference type="Ensembl" id="ENSPKIP00000009205.1"/>
    </source>
</evidence>
<accession>A0A3B3QU96</accession>
<dbReference type="PROSITE" id="PS50835">
    <property type="entry name" value="IG_LIKE"/>
    <property type="match status" value="1"/>
</dbReference>
<dbReference type="Gene3D" id="2.60.40.10">
    <property type="entry name" value="Immunoglobulins"/>
    <property type="match status" value="1"/>
</dbReference>
<keyword evidence="2" id="KW-1064">Adaptive immunity</keyword>
<dbReference type="InterPro" id="IPR007110">
    <property type="entry name" value="Ig-like_dom"/>
</dbReference>
<keyword evidence="5" id="KW-0391">Immunity</keyword>
<dbReference type="GO" id="GO:0002250">
    <property type="term" value="P:adaptive immune response"/>
    <property type="evidence" value="ECO:0007669"/>
    <property type="project" value="UniProtKB-KW"/>
</dbReference>
<evidence type="ECO:0000256" key="3">
    <source>
        <dbReference type="ARBA" id="ARBA00023170"/>
    </source>
</evidence>
<keyword evidence="1" id="KW-0732">Signal</keyword>
<dbReference type="InterPro" id="IPR051287">
    <property type="entry name" value="TCR_variable_region"/>
</dbReference>
<dbReference type="GeneTree" id="ENSGT00940000153073"/>
<proteinExistence type="predicted"/>
<evidence type="ECO:0000259" key="6">
    <source>
        <dbReference type="PROSITE" id="PS50835"/>
    </source>
</evidence>
<evidence type="ECO:0000256" key="2">
    <source>
        <dbReference type="ARBA" id="ARBA00023130"/>
    </source>
</evidence>